<proteinExistence type="inferred from homology"/>
<name>A0A193LK64_9GAMM</name>
<dbReference type="Pfam" id="PF01042">
    <property type="entry name" value="Ribonuc_L-PSP"/>
    <property type="match status" value="1"/>
</dbReference>
<dbReference type="InterPro" id="IPR035959">
    <property type="entry name" value="RutC-like_sf"/>
</dbReference>
<dbReference type="PANTHER" id="PTHR11803:SF39">
    <property type="entry name" value="2-IMINOBUTANOATE_2-IMINOPROPANOATE DEAMINASE"/>
    <property type="match status" value="1"/>
</dbReference>
<dbReference type="CDD" id="cd00448">
    <property type="entry name" value="YjgF_YER057c_UK114_family"/>
    <property type="match status" value="1"/>
</dbReference>
<dbReference type="STRING" id="1548547.BA177_17975"/>
<dbReference type="InterPro" id="IPR006175">
    <property type="entry name" value="YjgF/YER057c/UK114"/>
</dbReference>
<dbReference type="GO" id="GO:0019239">
    <property type="term" value="F:deaminase activity"/>
    <property type="evidence" value="ECO:0007669"/>
    <property type="project" value="TreeGrafter"/>
</dbReference>
<sequence>MSRKVIHSDNAPAAIGTYSQAVEVNGLVFMSGQLPLDPASMEIVEGDFAARAHQVFKNMTAICEAAGGSSDDIVKVNIFLTDLSNFATVNEVMAEYFTEPYPARAAIGVASLPKGTDIEAEAVLAAR</sequence>
<evidence type="ECO:0000313" key="3">
    <source>
        <dbReference type="Proteomes" id="UP000092695"/>
    </source>
</evidence>
<dbReference type="SUPFAM" id="SSF55298">
    <property type="entry name" value="YjgF-like"/>
    <property type="match status" value="1"/>
</dbReference>
<evidence type="ECO:0000256" key="1">
    <source>
        <dbReference type="ARBA" id="ARBA00010552"/>
    </source>
</evidence>
<dbReference type="Proteomes" id="UP000092695">
    <property type="component" value="Chromosome"/>
</dbReference>
<dbReference type="InterPro" id="IPR006056">
    <property type="entry name" value="RidA"/>
</dbReference>
<dbReference type="OrthoDB" id="9803101at2"/>
<dbReference type="Gene3D" id="3.30.1330.40">
    <property type="entry name" value="RutC-like"/>
    <property type="match status" value="1"/>
</dbReference>
<dbReference type="GO" id="GO:0005829">
    <property type="term" value="C:cytosol"/>
    <property type="evidence" value="ECO:0007669"/>
    <property type="project" value="TreeGrafter"/>
</dbReference>
<dbReference type="RefSeq" id="WP_068618532.1">
    <property type="nucleotide sequence ID" value="NZ_CP016268.1"/>
</dbReference>
<reference evidence="2 3" key="1">
    <citation type="submission" date="2016-06" db="EMBL/GenBank/DDBJ databases">
        <title>Complete genome sequence of a deep-branching marine Gamma Proteobacterium Woeseia oceani type strain XK5.</title>
        <authorList>
            <person name="Mu D."/>
            <person name="Du Z."/>
        </authorList>
    </citation>
    <scope>NUCLEOTIDE SEQUENCE [LARGE SCALE GENOMIC DNA]</scope>
    <source>
        <strain evidence="2 3">XK5</strain>
    </source>
</reference>
<dbReference type="PANTHER" id="PTHR11803">
    <property type="entry name" value="2-IMINOBUTANOATE/2-IMINOPROPANOATE DEAMINASE RIDA"/>
    <property type="match status" value="1"/>
</dbReference>
<keyword evidence="3" id="KW-1185">Reference proteome</keyword>
<dbReference type="FunFam" id="3.30.1330.40:FF:000001">
    <property type="entry name" value="L-PSP family endoribonuclease"/>
    <property type="match status" value="1"/>
</dbReference>
<evidence type="ECO:0000313" key="2">
    <source>
        <dbReference type="EMBL" id="ANO52823.1"/>
    </source>
</evidence>
<accession>A0A193LK64</accession>
<dbReference type="AlphaFoldDB" id="A0A193LK64"/>
<dbReference type="EMBL" id="CP016268">
    <property type="protein sequence ID" value="ANO52823.1"/>
    <property type="molecule type" value="Genomic_DNA"/>
</dbReference>
<organism evidence="2 3">
    <name type="scientific">Woeseia oceani</name>
    <dbReference type="NCBI Taxonomy" id="1548547"/>
    <lineage>
        <taxon>Bacteria</taxon>
        <taxon>Pseudomonadati</taxon>
        <taxon>Pseudomonadota</taxon>
        <taxon>Gammaproteobacteria</taxon>
        <taxon>Woeseiales</taxon>
        <taxon>Woeseiaceae</taxon>
        <taxon>Woeseia</taxon>
    </lineage>
</organism>
<protein>
    <submittedName>
        <fullName evidence="2">Reactive intermediate/imine deaminase</fullName>
    </submittedName>
</protein>
<comment type="similarity">
    <text evidence="1">Belongs to the RutC family.</text>
</comment>
<dbReference type="KEGG" id="woc:BA177_17975"/>
<dbReference type="NCBIfam" id="TIGR00004">
    <property type="entry name" value="Rid family detoxifying hydrolase"/>
    <property type="match status" value="1"/>
</dbReference>
<gene>
    <name evidence="2" type="ORF">BA177_17975</name>
</gene>